<dbReference type="EMBL" id="RQGN01000029">
    <property type="protein sequence ID" value="TGM07030.1"/>
    <property type="molecule type" value="Genomic_DNA"/>
</dbReference>
<feature type="signal peptide" evidence="1">
    <location>
        <begin position="1"/>
        <end position="25"/>
    </location>
</feature>
<evidence type="ECO:0000313" key="4">
    <source>
        <dbReference type="Proteomes" id="UP000231879"/>
    </source>
</evidence>
<dbReference type="OrthoDB" id="334910at2"/>
<evidence type="ECO:0000313" key="5">
    <source>
        <dbReference type="Proteomes" id="UP000298429"/>
    </source>
</evidence>
<dbReference type="RefSeq" id="WP_100763914.1">
    <property type="nucleotide sequence ID" value="NZ_NPDS01000009.1"/>
</dbReference>
<organism evidence="3 5">
    <name type="scientific">Leptospira barantonii</name>
    <dbReference type="NCBI Taxonomy" id="2023184"/>
    <lineage>
        <taxon>Bacteria</taxon>
        <taxon>Pseudomonadati</taxon>
        <taxon>Spirochaetota</taxon>
        <taxon>Spirochaetia</taxon>
        <taxon>Leptospirales</taxon>
        <taxon>Leptospiraceae</taxon>
        <taxon>Leptospira</taxon>
    </lineage>
</organism>
<dbReference type="EMBL" id="NPDS01000009">
    <property type="protein sequence ID" value="PJZ55789.1"/>
    <property type="molecule type" value="Genomic_DNA"/>
</dbReference>
<dbReference type="InterPro" id="IPR021383">
    <property type="entry name" value="DUF3015"/>
</dbReference>
<accession>A0A2M9YW84</accession>
<sequence>MKTNYKILILLLAVSSLSFTKNVQAYGAAGCGLGSVVITENKVVHQVIAATINDLFSANQLTGITTGTLNCKTDGVTQKSKEQEIFVHLNYDSLLLESAQGKGEKLEAFASLLECKDPKAFADLTRKNHSSLFANADPSDFLIKIKLEMSKDVFLSKSCKI</sequence>
<dbReference type="AlphaFoldDB" id="A0A2M9YW84"/>
<comment type="caution">
    <text evidence="3">The sequence shown here is derived from an EMBL/GenBank/DDBJ whole genome shotgun (WGS) entry which is preliminary data.</text>
</comment>
<dbReference type="Pfam" id="PF11220">
    <property type="entry name" value="DUF3015"/>
    <property type="match status" value="1"/>
</dbReference>
<name>A0A2M9YW84_9LEPT</name>
<feature type="chain" id="PRO_5043159114" evidence="1">
    <location>
        <begin position="26"/>
        <end position="161"/>
    </location>
</feature>
<dbReference type="Proteomes" id="UP000298429">
    <property type="component" value="Unassembled WGS sequence"/>
</dbReference>
<keyword evidence="1" id="KW-0732">Signal</keyword>
<dbReference type="Proteomes" id="UP000231879">
    <property type="component" value="Unassembled WGS sequence"/>
</dbReference>
<protein>
    <submittedName>
        <fullName evidence="3">DUF3015 domain-containing protein</fullName>
    </submittedName>
</protein>
<evidence type="ECO:0000256" key="1">
    <source>
        <dbReference type="SAM" id="SignalP"/>
    </source>
</evidence>
<evidence type="ECO:0000313" key="2">
    <source>
        <dbReference type="EMBL" id="PJZ55789.1"/>
    </source>
</evidence>
<gene>
    <name evidence="2" type="ORF">CH367_18130</name>
    <name evidence="3" type="ORF">EHQ76_05400</name>
</gene>
<evidence type="ECO:0000313" key="3">
    <source>
        <dbReference type="EMBL" id="TGM07030.1"/>
    </source>
</evidence>
<keyword evidence="4" id="KW-1185">Reference proteome</keyword>
<reference evidence="3 5" key="2">
    <citation type="journal article" date="2019" name="PLoS Negl. Trop. Dis.">
        <title>Revisiting the worldwide diversity of Leptospira species in the environment.</title>
        <authorList>
            <person name="Vincent A.T."/>
            <person name="Schiettekatte O."/>
            <person name="Bourhy P."/>
            <person name="Veyrier F.J."/>
            <person name="Picardeau M."/>
        </authorList>
    </citation>
    <scope>NUCLEOTIDE SEQUENCE [LARGE SCALE GENOMIC DNA]</scope>
    <source>
        <strain evidence="3 5">201702444</strain>
    </source>
</reference>
<proteinExistence type="predicted"/>
<reference evidence="2 4" key="1">
    <citation type="submission" date="2017-07" db="EMBL/GenBank/DDBJ databases">
        <title>Leptospira spp. isolated from tropical soils.</title>
        <authorList>
            <person name="Thibeaux R."/>
            <person name="Iraola G."/>
            <person name="Ferres I."/>
            <person name="Bierque E."/>
            <person name="Girault D."/>
            <person name="Soupe-Gilbert M.-E."/>
            <person name="Picardeau M."/>
            <person name="Goarant C."/>
        </authorList>
    </citation>
    <scope>NUCLEOTIDE SEQUENCE [LARGE SCALE GENOMIC DNA]</scope>
    <source>
        <strain evidence="2 4">FH4-C-A1</strain>
    </source>
</reference>